<feature type="transmembrane region" description="Helical" evidence="6">
    <location>
        <begin position="42"/>
        <end position="60"/>
    </location>
</feature>
<dbReference type="RefSeq" id="WP_227702277.1">
    <property type="nucleotide sequence ID" value="NZ_JBEAAL010000019.1"/>
</dbReference>
<dbReference type="EMBL" id="JBEAAL010000019">
    <property type="protein sequence ID" value="MEQ1407534.1"/>
    <property type="molecule type" value="Genomic_DNA"/>
</dbReference>
<feature type="transmembrane region" description="Helical" evidence="6">
    <location>
        <begin position="275"/>
        <end position="293"/>
    </location>
</feature>
<evidence type="ECO:0000256" key="5">
    <source>
        <dbReference type="ARBA" id="ARBA00023136"/>
    </source>
</evidence>
<name>A0ABV0M6M1_9HYPH</name>
<evidence type="ECO:0000256" key="3">
    <source>
        <dbReference type="ARBA" id="ARBA00022692"/>
    </source>
</evidence>
<comment type="subcellular location">
    <subcellularLocation>
        <location evidence="1">Membrane</location>
        <topology evidence="1">Multi-pass membrane protein</topology>
    </subcellularLocation>
</comment>
<gene>
    <name evidence="8" type="ORF">ABK249_21665</name>
</gene>
<dbReference type="InterPro" id="IPR000620">
    <property type="entry name" value="EamA_dom"/>
</dbReference>
<sequence>MAAADALNPLRGIMFKVSSVVIFVMMQTCIKSAGSDIPAGQITFYRSAFAIVPIVAYLAFEGELRGAFRTDSPFGHLKRGFLGILSMGFGFYGLVHLPMPDAIAIGYSTPLLAVVFAAIFLKETVRVYRWTAVLIGMIGVVIISWPKLTMFEQGGMESEQAIGAVSVIISAVLAGFAMIQTRQLVRTEKTATIVLFFSLSGAVFSLVSLPFGWVELSTSEKLFLIGAGFCGGVGQVLLTEGYRNADVSTVAPFEYTSILLGIGIAYVLFGDVPTVSMLIGTAITVSAGIFIIYREHQLGLERKAARKASPPGAGT</sequence>
<feature type="transmembrane region" description="Helical" evidence="6">
    <location>
        <begin position="250"/>
        <end position="269"/>
    </location>
</feature>
<dbReference type="Pfam" id="PF00892">
    <property type="entry name" value="EamA"/>
    <property type="match status" value="2"/>
</dbReference>
<keyword evidence="4 6" id="KW-1133">Transmembrane helix</keyword>
<feature type="transmembrane region" description="Helical" evidence="6">
    <location>
        <begin position="80"/>
        <end position="97"/>
    </location>
</feature>
<evidence type="ECO:0000259" key="7">
    <source>
        <dbReference type="Pfam" id="PF00892"/>
    </source>
</evidence>
<feature type="transmembrane region" description="Helical" evidence="6">
    <location>
        <begin position="12"/>
        <end position="30"/>
    </location>
</feature>
<evidence type="ECO:0000256" key="6">
    <source>
        <dbReference type="SAM" id="Phobius"/>
    </source>
</evidence>
<protein>
    <submittedName>
        <fullName evidence="8">DMT family transporter</fullName>
    </submittedName>
</protein>
<reference evidence="8 9" key="1">
    <citation type="submission" date="2024-05" db="EMBL/GenBank/DDBJ databases">
        <title>Neorhizobium sp. Rsf11, a plant growth promoting and heavy metal resistant PAH-degrader.</title>
        <authorList>
            <person name="Golubev S.N."/>
            <person name="Muratova A.Y."/>
            <person name="Markelova M.I."/>
        </authorList>
    </citation>
    <scope>NUCLEOTIDE SEQUENCE [LARGE SCALE GENOMIC DNA]</scope>
    <source>
        <strain evidence="8 9">Rsf11</strain>
    </source>
</reference>
<evidence type="ECO:0000256" key="2">
    <source>
        <dbReference type="ARBA" id="ARBA00009853"/>
    </source>
</evidence>
<dbReference type="SUPFAM" id="SSF103481">
    <property type="entry name" value="Multidrug resistance efflux transporter EmrE"/>
    <property type="match status" value="2"/>
</dbReference>
<keyword evidence="3 6" id="KW-0812">Transmembrane</keyword>
<evidence type="ECO:0000313" key="8">
    <source>
        <dbReference type="EMBL" id="MEQ1407534.1"/>
    </source>
</evidence>
<feature type="transmembrane region" description="Helical" evidence="6">
    <location>
        <begin position="191"/>
        <end position="210"/>
    </location>
</feature>
<comment type="similarity">
    <text evidence="2">Belongs to the drug/metabolite transporter (DMT) superfamily. 10 TMS drug/metabolite exporter (DME) (TC 2.A.7.3) family.</text>
</comment>
<feature type="domain" description="EamA" evidence="7">
    <location>
        <begin position="162"/>
        <end position="292"/>
    </location>
</feature>
<dbReference type="PANTHER" id="PTHR22911">
    <property type="entry name" value="ACYL-MALONYL CONDENSING ENZYME-RELATED"/>
    <property type="match status" value="1"/>
</dbReference>
<accession>A0ABV0M6M1</accession>
<feature type="domain" description="EamA" evidence="7">
    <location>
        <begin position="11"/>
        <end position="144"/>
    </location>
</feature>
<keyword evidence="5 6" id="KW-0472">Membrane</keyword>
<keyword evidence="9" id="KW-1185">Reference proteome</keyword>
<evidence type="ECO:0000256" key="1">
    <source>
        <dbReference type="ARBA" id="ARBA00004141"/>
    </source>
</evidence>
<feature type="transmembrane region" description="Helical" evidence="6">
    <location>
        <begin position="128"/>
        <end position="148"/>
    </location>
</feature>
<organism evidence="8 9">
    <name type="scientific">Neorhizobium phenanthreniclasticum</name>
    <dbReference type="NCBI Taxonomy" id="3157917"/>
    <lineage>
        <taxon>Bacteria</taxon>
        <taxon>Pseudomonadati</taxon>
        <taxon>Pseudomonadota</taxon>
        <taxon>Alphaproteobacteria</taxon>
        <taxon>Hyphomicrobiales</taxon>
        <taxon>Rhizobiaceae</taxon>
        <taxon>Rhizobium/Agrobacterium group</taxon>
        <taxon>Neorhizobium</taxon>
    </lineage>
</organism>
<feature type="transmembrane region" description="Helical" evidence="6">
    <location>
        <begin position="160"/>
        <end position="179"/>
    </location>
</feature>
<dbReference type="InterPro" id="IPR037185">
    <property type="entry name" value="EmrE-like"/>
</dbReference>
<evidence type="ECO:0000256" key="4">
    <source>
        <dbReference type="ARBA" id="ARBA00022989"/>
    </source>
</evidence>
<dbReference type="PANTHER" id="PTHR22911:SF6">
    <property type="entry name" value="SOLUTE CARRIER FAMILY 35 MEMBER G1"/>
    <property type="match status" value="1"/>
</dbReference>
<feature type="transmembrane region" description="Helical" evidence="6">
    <location>
        <begin position="222"/>
        <end position="238"/>
    </location>
</feature>
<proteinExistence type="inferred from homology"/>
<dbReference type="Proteomes" id="UP001496627">
    <property type="component" value="Unassembled WGS sequence"/>
</dbReference>
<feature type="transmembrane region" description="Helical" evidence="6">
    <location>
        <begin position="103"/>
        <end position="121"/>
    </location>
</feature>
<evidence type="ECO:0000313" key="9">
    <source>
        <dbReference type="Proteomes" id="UP001496627"/>
    </source>
</evidence>
<comment type="caution">
    <text evidence="8">The sequence shown here is derived from an EMBL/GenBank/DDBJ whole genome shotgun (WGS) entry which is preliminary data.</text>
</comment>